<keyword evidence="1" id="KW-0732">Signal</keyword>
<dbReference type="Pfam" id="PF17111">
    <property type="entry name" value="PigL_N"/>
    <property type="match status" value="1"/>
</dbReference>
<organism evidence="3 4">
    <name type="scientific">Cytospora mali</name>
    <name type="common">Apple Valsa canker fungus</name>
    <name type="synonym">Valsa mali</name>
    <dbReference type="NCBI Taxonomy" id="578113"/>
    <lineage>
        <taxon>Eukaryota</taxon>
        <taxon>Fungi</taxon>
        <taxon>Dikarya</taxon>
        <taxon>Ascomycota</taxon>
        <taxon>Pezizomycotina</taxon>
        <taxon>Sordariomycetes</taxon>
        <taxon>Sordariomycetidae</taxon>
        <taxon>Diaporthales</taxon>
        <taxon>Cytosporaceae</taxon>
        <taxon>Cytospora</taxon>
    </lineage>
</organism>
<evidence type="ECO:0000313" key="4">
    <source>
        <dbReference type="Proteomes" id="UP000078576"/>
    </source>
</evidence>
<dbReference type="InterPro" id="IPR031348">
    <property type="entry name" value="PigL_N"/>
</dbReference>
<dbReference type="Proteomes" id="UP000078576">
    <property type="component" value="Unassembled WGS sequence"/>
</dbReference>
<evidence type="ECO:0000256" key="1">
    <source>
        <dbReference type="SAM" id="SignalP"/>
    </source>
</evidence>
<feature type="chain" id="PRO_5008266233" description="Azaphilone pigments biosynthesis cluster protein L N-terminal domain-containing protein" evidence="1">
    <location>
        <begin position="23"/>
        <end position="248"/>
    </location>
</feature>
<keyword evidence="4" id="KW-1185">Reference proteome</keyword>
<gene>
    <name evidence="3" type="ORF">VP1G_07066</name>
</gene>
<evidence type="ECO:0000313" key="3">
    <source>
        <dbReference type="EMBL" id="KUI59855.1"/>
    </source>
</evidence>
<proteinExistence type="predicted"/>
<feature type="signal peptide" evidence="1">
    <location>
        <begin position="1"/>
        <end position="22"/>
    </location>
</feature>
<dbReference type="STRING" id="694573.A0A194V7E6"/>
<protein>
    <recommendedName>
        <fullName evidence="2">Azaphilone pigments biosynthesis cluster protein L N-terminal domain-containing protein</fullName>
    </recommendedName>
</protein>
<accession>A0A194V7E6</accession>
<evidence type="ECO:0000259" key="2">
    <source>
        <dbReference type="Pfam" id="PF17111"/>
    </source>
</evidence>
<dbReference type="EMBL" id="KN714737">
    <property type="protein sequence ID" value="KUI59855.1"/>
    <property type="molecule type" value="Genomic_DNA"/>
</dbReference>
<feature type="domain" description="Azaphilone pigments biosynthesis cluster protein L N-terminal" evidence="2">
    <location>
        <begin position="1"/>
        <end position="176"/>
    </location>
</feature>
<reference evidence="4" key="1">
    <citation type="submission" date="2014-12" db="EMBL/GenBank/DDBJ databases">
        <title>Genome Sequence of Valsa Canker Pathogens Uncovers a Specific Adaption of Colonization on Woody Bark.</title>
        <authorList>
            <person name="Yin Z."/>
            <person name="Liu H."/>
            <person name="Gao X."/>
            <person name="Li Z."/>
            <person name="Song N."/>
            <person name="Ke X."/>
            <person name="Dai Q."/>
            <person name="Wu Y."/>
            <person name="Sun Y."/>
            <person name="Xu J.-R."/>
            <person name="Kang Z.K."/>
            <person name="Wang L."/>
            <person name="Huang L."/>
        </authorList>
    </citation>
    <scope>NUCLEOTIDE SEQUENCE [LARGE SCALE GENOMIC DNA]</scope>
    <source>
        <strain evidence="4">SXYL134</strain>
    </source>
</reference>
<dbReference type="AlphaFoldDB" id="A0A194V7E6"/>
<name>A0A194V7E6_CYTMA</name>
<sequence length="248" mass="27135">MEAIGAAASIIAIVQLAGQVSAAATSFMRSVKDARRDMIQVKKDLSTLSAVLEVIAEDLGDEAPSTGVLQNLHGHIGNITSSCRAVLLEIGALIGENRSRLSWVTSGRVRIERLRGNLEMHMSSLDIAFDMLSMIMLRDIKGDTTRILGDTSALRQDTTNIIDRLDNIQQKLATGLDPGADGPPSRIILDRYLDELRIDAETVLGSIDYQQDTFEDEPPLQPLLDDLRDYSETVLGSIDSRQDSLEDD</sequence>
<dbReference type="OrthoDB" id="3045089at2759"/>